<reference evidence="1" key="1">
    <citation type="journal article" date="2020" name="Stud. Mycol.">
        <title>101 Dothideomycetes genomes: a test case for predicting lifestyles and emergence of pathogens.</title>
        <authorList>
            <person name="Haridas S."/>
            <person name="Albert R."/>
            <person name="Binder M."/>
            <person name="Bloem J."/>
            <person name="Labutti K."/>
            <person name="Salamov A."/>
            <person name="Andreopoulos B."/>
            <person name="Baker S."/>
            <person name="Barry K."/>
            <person name="Bills G."/>
            <person name="Bluhm B."/>
            <person name="Cannon C."/>
            <person name="Castanera R."/>
            <person name="Culley D."/>
            <person name="Daum C."/>
            <person name="Ezra D."/>
            <person name="Gonzalez J."/>
            <person name="Henrissat B."/>
            <person name="Kuo A."/>
            <person name="Liang C."/>
            <person name="Lipzen A."/>
            <person name="Lutzoni F."/>
            <person name="Magnuson J."/>
            <person name="Mondo S."/>
            <person name="Nolan M."/>
            <person name="Ohm R."/>
            <person name="Pangilinan J."/>
            <person name="Park H.-J."/>
            <person name="Ramirez L."/>
            <person name="Alfaro M."/>
            <person name="Sun H."/>
            <person name="Tritt A."/>
            <person name="Yoshinaga Y."/>
            <person name="Zwiers L.-H."/>
            <person name="Turgeon B."/>
            <person name="Goodwin S."/>
            <person name="Spatafora J."/>
            <person name="Crous P."/>
            <person name="Grigoriev I."/>
        </authorList>
    </citation>
    <scope>NUCLEOTIDE SEQUENCE</scope>
    <source>
        <strain evidence="1">ATCC 200398</strain>
    </source>
</reference>
<comment type="caution">
    <text evidence="1">The sequence shown here is derived from an EMBL/GenBank/DDBJ whole genome shotgun (WGS) entry which is preliminary data.</text>
</comment>
<evidence type="ECO:0000313" key="1">
    <source>
        <dbReference type="EMBL" id="KAF2466370.1"/>
    </source>
</evidence>
<sequence>MLKPPKSNTTRFKLEMVSGVVPAVFIGSTKPKQKIDATINQQYCWIFPSPGVCQATSYPSLVNALKSQLRTPTISDEFLTLKLFGQLELLVAINRILSFSRELEAELKVTDKCAMDTSTAKWMALRSIRLAMATSSIKKIFKTDPVFLFIHGYS</sequence>
<proteinExistence type="predicted"/>
<gene>
    <name evidence="1" type="ORF">BDR25DRAFT_359721</name>
</gene>
<dbReference type="EMBL" id="MU003525">
    <property type="protein sequence ID" value="KAF2466370.1"/>
    <property type="molecule type" value="Genomic_DNA"/>
</dbReference>
<evidence type="ECO:0000313" key="2">
    <source>
        <dbReference type="Proteomes" id="UP000799755"/>
    </source>
</evidence>
<accession>A0ACB6QJR0</accession>
<organism evidence="1 2">
    <name type="scientific">Lindgomyces ingoldianus</name>
    <dbReference type="NCBI Taxonomy" id="673940"/>
    <lineage>
        <taxon>Eukaryota</taxon>
        <taxon>Fungi</taxon>
        <taxon>Dikarya</taxon>
        <taxon>Ascomycota</taxon>
        <taxon>Pezizomycotina</taxon>
        <taxon>Dothideomycetes</taxon>
        <taxon>Pleosporomycetidae</taxon>
        <taxon>Pleosporales</taxon>
        <taxon>Lindgomycetaceae</taxon>
        <taxon>Lindgomyces</taxon>
    </lineage>
</organism>
<protein>
    <submittedName>
        <fullName evidence="1">Uncharacterized protein</fullName>
    </submittedName>
</protein>
<keyword evidence="2" id="KW-1185">Reference proteome</keyword>
<dbReference type="Proteomes" id="UP000799755">
    <property type="component" value="Unassembled WGS sequence"/>
</dbReference>
<name>A0ACB6QJR0_9PLEO</name>